<dbReference type="PROSITE" id="PS51257">
    <property type="entry name" value="PROKAR_LIPOPROTEIN"/>
    <property type="match status" value="1"/>
</dbReference>
<keyword evidence="3" id="KW-1185">Reference proteome</keyword>
<accession>A0A842HW47</accession>
<sequence length="228" mass="24512">MKKHFLAAAALAALTACGGGEQAATTEAEAPETEAPEMLANGAPAFGSVAAEDIERDETASNRREIAYLSDGSVADIAAFYRAYFGDTGYEIYEGGANFRAEDRDYGGYVQLFDEGERMMVHVSPNVGSGSYDLSENLGDGFPVYPGVPETDYDVNPRPSGSRLVIFRVAADPLDILDFYREAAREAGFEEHNISLAARSEGERVKVGIYNTGERRRVVATVTDLNGG</sequence>
<proteinExistence type="predicted"/>
<organism evidence="2 3">
    <name type="scientific">Parasphingopyxis marina</name>
    <dbReference type="NCBI Taxonomy" id="2761622"/>
    <lineage>
        <taxon>Bacteria</taxon>
        <taxon>Pseudomonadati</taxon>
        <taxon>Pseudomonadota</taxon>
        <taxon>Alphaproteobacteria</taxon>
        <taxon>Sphingomonadales</taxon>
        <taxon>Sphingomonadaceae</taxon>
        <taxon>Parasphingopyxis</taxon>
    </lineage>
</organism>
<dbReference type="RefSeq" id="WP_185799853.1">
    <property type="nucleotide sequence ID" value="NZ_JACJVJ010000001.1"/>
</dbReference>
<dbReference type="AlphaFoldDB" id="A0A842HW47"/>
<name>A0A842HW47_9SPHN</name>
<protein>
    <submittedName>
        <fullName evidence="2">Uncharacterized protein</fullName>
    </submittedName>
</protein>
<comment type="caution">
    <text evidence="2">The sequence shown here is derived from an EMBL/GenBank/DDBJ whole genome shotgun (WGS) entry which is preliminary data.</text>
</comment>
<evidence type="ECO:0000256" key="1">
    <source>
        <dbReference type="SAM" id="SignalP"/>
    </source>
</evidence>
<feature type="signal peptide" evidence="1">
    <location>
        <begin position="1"/>
        <end position="23"/>
    </location>
</feature>
<dbReference type="Proteomes" id="UP000564378">
    <property type="component" value="Unassembled WGS sequence"/>
</dbReference>
<keyword evidence="1" id="KW-0732">Signal</keyword>
<evidence type="ECO:0000313" key="2">
    <source>
        <dbReference type="EMBL" id="MBC2776581.1"/>
    </source>
</evidence>
<gene>
    <name evidence="2" type="ORF">H6P80_02990</name>
</gene>
<dbReference type="EMBL" id="JACJVJ010000001">
    <property type="protein sequence ID" value="MBC2776581.1"/>
    <property type="molecule type" value="Genomic_DNA"/>
</dbReference>
<reference evidence="2 3" key="1">
    <citation type="submission" date="2020-08" db="EMBL/GenBank/DDBJ databases">
        <title>Draft genome sequence of Parasphingopyxis sp. GrpM-11.</title>
        <authorList>
            <person name="Oh J."/>
            <person name="Roh D.-H."/>
        </authorList>
    </citation>
    <scope>NUCLEOTIDE SEQUENCE [LARGE SCALE GENOMIC DNA]</scope>
    <source>
        <strain evidence="2 3">GrpM-11</strain>
    </source>
</reference>
<evidence type="ECO:0000313" key="3">
    <source>
        <dbReference type="Proteomes" id="UP000564378"/>
    </source>
</evidence>
<feature type="chain" id="PRO_5032411252" evidence="1">
    <location>
        <begin position="24"/>
        <end position="228"/>
    </location>
</feature>